<name>A0A0B0EGP1_9BACT</name>
<feature type="binding site" evidence="8">
    <location>
        <begin position="4"/>
        <end position="6"/>
    </location>
    <ligand>
        <name>substrate</name>
    </ligand>
</feature>
<dbReference type="PANTHER" id="PTHR11406">
    <property type="entry name" value="PHOSPHOGLYCERATE KINASE"/>
    <property type="match status" value="1"/>
</dbReference>
<dbReference type="EMBL" id="JRYO01000179">
    <property type="protein sequence ID" value="KHE91744.1"/>
    <property type="molecule type" value="Genomic_DNA"/>
</dbReference>
<dbReference type="GO" id="GO:0005829">
    <property type="term" value="C:cytosol"/>
    <property type="evidence" value="ECO:0007669"/>
    <property type="project" value="TreeGrafter"/>
</dbReference>
<evidence type="ECO:0000256" key="5">
    <source>
        <dbReference type="ARBA" id="ARBA00022741"/>
    </source>
</evidence>
<dbReference type="Proteomes" id="UP000030652">
    <property type="component" value="Unassembled WGS sequence"/>
</dbReference>
<keyword evidence="5" id="KW-0547">Nucleotide-binding</keyword>
<feature type="binding site" evidence="8">
    <location>
        <position position="94"/>
    </location>
    <ligand>
        <name>(2R)-3-phosphoglycerate</name>
        <dbReference type="ChEBI" id="CHEBI:58272"/>
    </ligand>
</feature>
<dbReference type="GO" id="GO:0043531">
    <property type="term" value="F:ADP binding"/>
    <property type="evidence" value="ECO:0007669"/>
    <property type="project" value="TreeGrafter"/>
</dbReference>
<protein>
    <recommendedName>
        <fullName evidence="3 10">Phosphoglycerate kinase</fullName>
        <ecNumber evidence="3 10">2.7.2.3</ecNumber>
    </recommendedName>
</protein>
<dbReference type="PRINTS" id="PR00477">
    <property type="entry name" value="PHGLYCKINASE"/>
</dbReference>
<evidence type="ECO:0000256" key="6">
    <source>
        <dbReference type="ARBA" id="ARBA00022777"/>
    </source>
</evidence>
<comment type="similarity">
    <text evidence="2 10">Belongs to the phosphoglycerate kinase family.</text>
</comment>
<dbReference type="EC" id="2.7.2.3" evidence="3 10"/>
<feature type="binding site" evidence="8">
    <location>
        <begin position="42"/>
        <end position="47"/>
    </location>
    <ligand>
        <name>substrate</name>
    </ligand>
</feature>
<dbReference type="AlphaFoldDB" id="A0A0B0EGP1"/>
<proteinExistence type="inferred from homology"/>
<dbReference type="GO" id="GO:0006094">
    <property type="term" value="P:gluconeogenesis"/>
    <property type="evidence" value="ECO:0007669"/>
    <property type="project" value="TreeGrafter"/>
</dbReference>
<feature type="binding site" evidence="9">
    <location>
        <begin position="297"/>
        <end position="300"/>
    </location>
    <ligand>
        <name>ATP</name>
        <dbReference type="ChEBI" id="CHEBI:30616"/>
    </ligand>
</feature>
<evidence type="ECO:0000313" key="12">
    <source>
        <dbReference type="Proteomes" id="UP000030652"/>
    </source>
</evidence>
<dbReference type="PANTHER" id="PTHR11406:SF23">
    <property type="entry name" value="PHOSPHOGLYCERATE KINASE 1, CHLOROPLASTIC-RELATED"/>
    <property type="match status" value="1"/>
</dbReference>
<dbReference type="InterPro" id="IPR001576">
    <property type="entry name" value="Phosphoglycerate_kinase"/>
</dbReference>
<dbReference type="InterPro" id="IPR036043">
    <property type="entry name" value="Phosphoglycerate_kinase_sf"/>
</dbReference>
<comment type="catalytic activity">
    <reaction evidence="1 10">
        <text>(2R)-3-phosphoglycerate + ATP = (2R)-3-phospho-glyceroyl phosphate + ADP</text>
        <dbReference type="Rhea" id="RHEA:14801"/>
        <dbReference type="ChEBI" id="CHEBI:30616"/>
        <dbReference type="ChEBI" id="CHEBI:57604"/>
        <dbReference type="ChEBI" id="CHEBI:58272"/>
        <dbReference type="ChEBI" id="CHEBI:456216"/>
        <dbReference type="EC" id="2.7.2.3"/>
    </reaction>
</comment>
<organism evidence="11 12">
    <name type="scientific">Candidatus Scalindua brodae</name>
    <dbReference type="NCBI Taxonomy" id="237368"/>
    <lineage>
        <taxon>Bacteria</taxon>
        <taxon>Pseudomonadati</taxon>
        <taxon>Planctomycetota</taxon>
        <taxon>Candidatus Brocadiia</taxon>
        <taxon>Candidatus Brocadiales</taxon>
        <taxon>Candidatus Scalinduaceae</taxon>
        <taxon>Candidatus Scalindua</taxon>
    </lineage>
</organism>
<dbReference type="UniPathway" id="UPA00109">
    <property type="reaction ID" value="UER00185"/>
</dbReference>
<evidence type="ECO:0000256" key="10">
    <source>
        <dbReference type="RuleBase" id="RU000532"/>
    </source>
</evidence>
<dbReference type="eggNOG" id="COG0126">
    <property type="taxonomic scope" value="Bacteria"/>
</dbReference>
<evidence type="ECO:0000256" key="3">
    <source>
        <dbReference type="ARBA" id="ARBA00013061"/>
    </source>
</evidence>
<feature type="binding site" evidence="8">
    <location>
        <position position="19"/>
    </location>
    <ligand>
        <name>(2R)-3-phosphoglycerate</name>
        <dbReference type="ChEBI" id="CHEBI:58272"/>
    </ligand>
</feature>
<dbReference type="GO" id="GO:0006096">
    <property type="term" value="P:glycolytic process"/>
    <property type="evidence" value="ECO:0007669"/>
    <property type="project" value="UniProtKB-UniPathway"/>
</dbReference>
<dbReference type="SUPFAM" id="SSF53748">
    <property type="entry name" value="Phosphoglycerate kinase"/>
    <property type="match status" value="1"/>
</dbReference>
<dbReference type="Pfam" id="PF00162">
    <property type="entry name" value="PGK"/>
    <property type="match status" value="1"/>
</dbReference>
<dbReference type="PATRIC" id="fig|237368.3.peg.2703"/>
<keyword evidence="6 10" id="KW-0418">Kinase</keyword>
<gene>
    <name evidence="11" type="primary">pgk</name>
    <name evidence="11" type="ORF">SCABRO_02504</name>
</gene>
<evidence type="ECO:0000256" key="4">
    <source>
        <dbReference type="ARBA" id="ARBA00022679"/>
    </source>
</evidence>
<evidence type="ECO:0000256" key="1">
    <source>
        <dbReference type="ARBA" id="ARBA00000642"/>
    </source>
</evidence>
<comment type="caution">
    <text evidence="11">The sequence shown here is derived from an EMBL/GenBank/DDBJ whole genome shotgun (WGS) entry which is preliminary data.</text>
</comment>
<keyword evidence="4 10" id="KW-0808">Transferase</keyword>
<evidence type="ECO:0000256" key="9">
    <source>
        <dbReference type="PIRSR" id="PIRSR000724-2"/>
    </source>
</evidence>
<dbReference type="GO" id="GO:0005524">
    <property type="term" value="F:ATP binding"/>
    <property type="evidence" value="ECO:0007669"/>
    <property type="project" value="UniProtKB-KW"/>
</dbReference>
<keyword evidence="7 9" id="KW-0067">ATP-binding</keyword>
<feature type="binding site" evidence="8">
    <location>
        <position position="127"/>
    </location>
    <ligand>
        <name>(2R)-3-phosphoglycerate</name>
        <dbReference type="ChEBI" id="CHEBI:58272"/>
    </ligand>
</feature>
<evidence type="ECO:0000313" key="11">
    <source>
        <dbReference type="EMBL" id="KHE91744.1"/>
    </source>
</evidence>
<reference evidence="11 12" key="1">
    <citation type="submission" date="2014-10" db="EMBL/GenBank/DDBJ databases">
        <title>Draft genome of anammox bacterium scalindua brodae, obtained using differential coverage binning of sequence data from two enrichment reactors.</title>
        <authorList>
            <person name="Speth D.R."/>
            <person name="Russ L."/>
            <person name="Kartal B."/>
            <person name="Op den Camp H.J."/>
            <person name="Dutilh B.E."/>
            <person name="Jetten M.S."/>
        </authorList>
    </citation>
    <scope>NUCLEOTIDE SEQUENCE [LARGE SCALE GENOMIC DNA]</scope>
    <source>
        <strain evidence="11">RU1</strain>
    </source>
</reference>
<dbReference type="PIRSF" id="PIRSF000724">
    <property type="entry name" value="Pgk"/>
    <property type="match status" value="1"/>
</dbReference>
<feature type="binding site" evidence="9">
    <location>
        <position position="272"/>
    </location>
    <ligand>
        <name>ATP</name>
        <dbReference type="ChEBI" id="CHEBI:30616"/>
    </ligand>
</feature>
<accession>A0A0B0EGP1</accession>
<evidence type="ECO:0000256" key="8">
    <source>
        <dbReference type="PIRSR" id="PIRSR000724-1"/>
    </source>
</evidence>
<feature type="binding site" evidence="9">
    <location>
        <position position="176"/>
    </location>
    <ligand>
        <name>ATP</name>
        <dbReference type="ChEBI" id="CHEBI:30616"/>
    </ligand>
</feature>
<dbReference type="Gene3D" id="3.40.50.1260">
    <property type="entry name" value="Phosphoglycerate kinase, N-terminal domain"/>
    <property type="match status" value="2"/>
</dbReference>
<dbReference type="GO" id="GO:0004618">
    <property type="term" value="F:phosphoglycerate kinase activity"/>
    <property type="evidence" value="ECO:0007669"/>
    <property type="project" value="UniProtKB-EC"/>
</dbReference>
<evidence type="ECO:0000256" key="7">
    <source>
        <dbReference type="ARBA" id="ARBA00022840"/>
    </source>
</evidence>
<sequence length="343" mass="37415">MRTDLNVFIEDGEVKGDFRIKQALPTIKLLKKGGAKIIILSHVTKGRAGGLLPVARYINESFKIDFSREVLGSETREKIDSMKNGGVLLLENLRSDDREKNNDAGFARQLASLGDIYVNDAFSVSHRKHASIVGLPKFLPSYSGLLMDDEVSNLSKALRPKHPFLLILGGVKFESKLGVLKRFIKTADKIFIGGALANVFLKEKGIDIGKSIYDKDVNIKKFVKSKKIVIPKDMLTESGINWDIGDDAIEELKEMIDKAKFIIWSGPLGNFEGGYKKGTAEVAKAIAKSKADSVVGGGDTISAIKELKILNKFSFVSTGGGAMLAFLAEGTLPGIEALEKKKK</sequence>
<evidence type="ECO:0000256" key="2">
    <source>
        <dbReference type="ARBA" id="ARBA00008982"/>
    </source>
</evidence>
<dbReference type="InterPro" id="IPR015824">
    <property type="entry name" value="Phosphoglycerate_kinase_N"/>
</dbReference>